<evidence type="ECO:0000313" key="2">
    <source>
        <dbReference type="Proteomes" id="UP001501757"/>
    </source>
</evidence>
<comment type="caution">
    <text evidence="1">The sequence shown here is derived from an EMBL/GenBank/DDBJ whole genome shotgun (WGS) entry which is preliminary data.</text>
</comment>
<organism evidence="1 2">
    <name type="scientific">Bowmanella denitrificans</name>
    <dbReference type="NCBI Taxonomy" id="366582"/>
    <lineage>
        <taxon>Bacteria</taxon>
        <taxon>Pseudomonadati</taxon>
        <taxon>Pseudomonadota</taxon>
        <taxon>Gammaproteobacteria</taxon>
        <taxon>Alteromonadales</taxon>
        <taxon>Alteromonadaceae</taxon>
        <taxon>Bowmanella</taxon>
    </lineage>
</organism>
<sequence>MQANQWQNNRQNRAIEQQYLVRLEKDFERSSAALSESIARIELSIEKLELSLAILSNEAREEGDYQKLFDAMQSSSIMGSFEVYLATFEELKDTGYMRLLESTELRESLGNVWQKHVTISRISEIRNMLRGNAFPIMAKYVKPLSGNKLTFDAELLEKDPREIYVAMSIILSNLRYDLNDSEQLLALIDQTLDLVHTQIE</sequence>
<protein>
    <submittedName>
        <fullName evidence="1">Uncharacterized protein</fullName>
    </submittedName>
</protein>
<name>A0ABP3HQM6_9ALTE</name>
<gene>
    <name evidence="1" type="ORF">GCM10009092_45450</name>
</gene>
<accession>A0ABP3HQM6</accession>
<proteinExistence type="predicted"/>
<keyword evidence="2" id="KW-1185">Reference proteome</keyword>
<dbReference type="EMBL" id="BAAAEI010000032">
    <property type="protein sequence ID" value="GAA0376194.1"/>
    <property type="molecule type" value="Genomic_DNA"/>
</dbReference>
<evidence type="ECO:0000313" key="1">
    <source>
        <dbReference type="EMBL" id="GAA0376194.1"/>
    </source>
</evidence>
<dbReference type="RefSeq" id="WP_343847653.1">
    <property type="nucleotide sequence ID" value="NZ_BAAAEI010000032.1"/>
</dbReference>
<reference evidence="2" key="1">
    <citation type="journal article" date="2019" name="Int. J. Syst. Evol. Microbiol.">
        <title>The Global Catalogue of Microorganisms (GCM) 10K type strain sequencing project: providing services to taxonomists for standard genome sequencing and annotation.</title>
        <authorList>
            <consortium name="The Broad Institute Genomics Platform"/>
            <consortium name="The Broad Institute Genome Sequencing Center for Infectious Disease"/>
            <person name="Wu L."/>
            <person name="Ma J."/>
        </authorList>
    </citation>
    <scope>NUCLEOTIDE SEQUENCE [LARGE SCALE GENOMIC DNA]</scope>
    <source>
        <strain evidence="2">JCM 13378</strain>
    </source>
</reference>
<dbReference type="Proteomes" id="UP001501757">
    <property type="component" value="Unassembled WGS sequence"/>
</dbReference>